<proteinExistence type="predicted"/>
<name>A0A8D8R5Z2_9HEMI</name>
<organism evidence="1">
    <name type="scientific">Cacopsylla melanoneura</name>
    <dbReference type="NCBI Taxonomy" id="428564"/>
    <lineage>
        <taxon>Eukaryota</taxon>
        <taxon>Metazoa</taxon>
        <taxon>Ecdysozoa</taxon>
        <taxon>Arthropoda</taxon>
        <taxon>Hexapoda</taxon>
        <taxon>Insecta</taxon>
        <taxon>Pterygota</taxon>
        <taxon>Neoptera</taxon>
        <taxon>Paraneoptera</taxon>
        <taxon>Hemiptera</taxon>
        <taxon>Sternorrhyncha</taxon>
        <taxon>Psylloidea</taxon>
        <taxon>Psyllidae</taxon>
        <taxon>Psyllinae</taxon>
        <taxon>Cacopsylla</taxon>
    </lineage>
</organism>
<reference evidence="1" key="1">
    <citation type="submission" date="2021-05" db="EMBL/GenBank/DDBJ databases">
        <authorList>
            <person name="Alioto T."/>
            <person name="Alioto T."/>
            <person name="Gomez Garrido J."/>
        </authorList>
    </citation>
    <scope>NUCLEOTIDE SEQUENCE</scope>
</reference>
<accession>A0A8D8R5Z2</accession>
<dbReference type="AlphaFoldDB" id="A0A8D8R5Z2"/>
<dbReference type="EMBL" id="HBUF01134968">
    <property type="protein sequence ID" value="CAG6645040.1"/>
    <property type="molecule type" value="Transcribed_RNA"/>
</dbReference>
<protein>
    <submittedName>
        <fullName evidence="1">Uncharacterized protein</fullName>
    </submittedName>
</protein>
<sequence>MVSFSPCLICFCAVSCMCFKIVCYNLVLKPLTVQQTWRSYGNGCVPEMPLHYGSHSFAYSRNLSLPKASFLLHWIKELMSTDFPHLAASFYFLLIPNDFRPWFQATFHYLVVSL</sequence>
<evidence type="ECO:0000313" key="1">
    <source>
        <dbReference type="EMBL" id="CAG6645040.1"/>
    </source>
</evidence>